<dbReference type="InterPro" id="IPR001173">
    <property type="entry name" value="Glyco_trans_2-like"/>
</dbReference>
<gene>
    <name evidence="3" type="ORF">PGLA2088_LOCUS50038</name>
</gene>
<evidence type="ECO:0000259" key="2">
    <source>
        <dbReference type="Pfam" id="PF00535"/>
    </source>
</evidence>
<dbReference type="CDD" id="cd00761">
    <property type="entry name" value="Glyco_tranf_GTA_type"/>
    <property type="match status" value="1"/>
</dbReference>
<dbReference type="InterPro" id="IPR029044">
    <property type="entry name" value="Nucleotide-diphossugar_trans"/>
</dbReference>
<reference evidence="3" key="1">
    <citation type="submission" date="2021-02" db="EMBL/GenBank/DDBJ databases">
        <authorList>
            <person name="Dougan E. K."/>
            <person name="Rhodes N."/>
            <person name="Thang M."/>
            <person name="Chan C."/>
        </authorList>
    </citation>
    <scope>NUCLEOTIDE SEQUENCE</scope>
</reference>
<evidence type="ECO:0000313" key="3">
    <source>
        <dbReference type="EMBL" id="CAE8740438.1"/>
    </source>
</evidence>
<name>A0A813LXB7_POLGL</name>
<proteinExistence type="predicted"/>
<dbReference type="Gene3D" id="3.90.550.10">
    <property type="entry name" value="Spore Coat Polysaccharide Biosynthesis Protein SpsA, Chain A"/>
    <property type="match status" value="1"/>
</dbReference>
<organism evidence="3 4">
    <name type="scientific">Polarella glacialis</name>
    <name type="common">Dinoflagellate</name>
    <dbReference type="NCBI Taxonomy" id="89957"/>
    <lineage>
        <taxon>Eukaryota</taxon>
        <taxon>Sar</taxon>
        <taxon>Alveolata</taxon>
        <taxon>Dinophyceae</taxon>
        <taxon>Suessiales</taxon>
        <taxon>Suessiaceae</taxon>
        <taxon>Polarella</taxon>
    </lineage>
</organism>
<dbReference type="AlphaFoldDB" id="A0A813LXB7"/>
<feature type="non-terminal residue" evidence="3">
    <location>
        <position position="370"/>
    </location>
</feature>
<sequence>PEDVHSDEDEDPEDSMAMSKALSRKSKPLPPGSERWTRLERDLFLLSDGHYHTSVMSLKRRVPSVAGTDLLSFGTGSSVEVLGRVSVVTPTMTSRLHFHEQLWASFEAQTWPDKELVVLETYKNQPSAFLQQKAKEDPRFVHICMKRSADDDFSVVLKRDMTLHLASSEFIVNFDDDDIYAPTYISKMVGELKARNLEGLTLCSWYNYFVHDGFCGYSDPRVKWVVPLSEMDQDQLDEVIYGYGFSYVHRRRPSLSLPYPDVVFAEVLGSDKISLKYDREGLCMHLAHRANSAGNMPIVREVSEKELAALDVAGLFQRYLSSRTNPLLQYGRSVIARGILAVESLQDLLISSSTPEPKPPALTHRRVRTC</sequence>
<dbReference type="Proteomes" id="UP000626109">
    <property type="component" value="Unassembled WGS sequence"/>
</dbReference>
<evidence type="ECO:0000256" key="1">
    <source>
        <dbReference type="SAM" id="MobiDB-lite"/>
    </source>
</evidence>
<accession>A0A813LXB7</accession>
<feature type="compositionally biased region" description="Acidic residues" evidence="1">
    <location>
        <begin position="1"/>
        <end position="14"/>
    </location>
</feature>
<comment type="caution">
    <text evidence="3">The sequence shown here is derived from an EMBL/GenBank/DDBJ whole genome shotgun (WGS) entry which is preliminary data.</text>
</comment>
<dbReference type="EMBL" id="CAJNNW010037260">
    <property type="protein sequence ID" value="CAE8740438.1"/>
    <property type="molecule type" value="Genomic_DNA"/>
</dbReference>
<protein>
    <recommendedName>
        <fullName evidence="2">Glycosyltransferase 2-like domain-containing protein</fullName>
    </recommendedName>
</protein>
<feature type="region of interest" description="Disordered" evidence="1">
    <location>
        <begin position="1"/>
        <end position="34"/>
    </location>
</feature>
<dbReference type="SUPFAM" id="SSF53448">
    <property type="entry name" value="Nucleotide-diphospho-sugar transferases"/>
    <property type="match status" value="1"/>
</dbReference>
<feature type="domain" description="Glycosyltransferase 2-like" evidence="2">
    <location>
        <begin position="86"/>
        <end position="236"/>
    </location>
</feature>
<dbReference type="Pfam" id="PF00535">
    <property type="entry name" value="Glycos_transf_2"/>
    <property type="match status" value="1"/>
</dbReference>
<evidence type="ECO:0000313" key="4">
    <source>
        <dbReference type="Proteomes" id="UP000626109"/>
    </source>
</evidence>